<reference evidence="2" key="1">
    <citation type="submission" date="2016-04" db="EMBL/GenBank/DDBJ databases">
        <authorList>
            <person name="Tabuchi Yagui T.R."/>
        </authorList>
    </citation>
    <scope>NUCLEOTIDE SEQUENCE [LARGE SCALE GENOMIC DNA]</scope>
    <source>
        <strain evidence="2">NIES-26</strain>
    </source>
</reference>
<gene>
    <name evidence="2" type="ORF">A6770_21990</name>
</gene>
<organism evidence="2 3">
    <name type="scientific">Nostoc minutum NIES-26</name>
    <dbReference type="NCBI Taxonomy" id="1844469"/>
    <lineage>
        <taxon>Bacteria</taxon>
        <taxon>Bacillati</taxon>
        <taxon>Cyanobacteriota</taxon>
        <taxon>Cyanophyceae</taxon>
        <taxon>Nostocales</taxon>
        <taxon>Nostocaceae</taxon>
        <taxon>Nostoc</taxon>
    </lineage>
</organism>
<proteinExistence type="predicted"/>
<dbReference type="Proteomes" id="UP000252107">
    <property type="component" value="Unassembled WGS sequence"/>
</dbReference>
<sequence>MNPYPQLRLIWRLLLVAIKYMLAIAGAICSVIGAGELSDYMAELVRGKPSADVGVVIYSHSDKALILWLLAFPVLSYAFLFLIKQIFSKNSNLPFWIGIITGVLCLPYYLIPLLW</sequence>
<accession>A0A367QYV7</accession>
<dbReference type="AlphaFoldDB" id="A0A367QYV7"/>
<evidence type="ECO:0000313" key="2">
    <source>
        <dbReference type="EMBL" id="RCJ29406.1"/>
    </source>
</evidence>
<feature type="transmembrane region" description="Helical" evidence="1">
    <location>
        <begin position="65"/>
        <end position="83"/>
    </location>
</feature>
<feature type="transmembrane region" description="Helical" evidence="1">
    <location>
        <begin position="95"/>
        <end position="114"/>
    </location>
</feature>
<comment type="caution">
    <text evidence="2">The sequence shown here is derived from an EMBL/GenBank/DDBJ whole genome shotgun (WGS) entry which is preliminary data.</text>
</comment>
<feature type="transmembrane region" description="Helical" evidence="1">
    <location>
        <begin position="12"/>
        <end position="34"/>
    </location>
</feature>
<keyword evidence="1" id="KW-0812">Transmembrane</keyword>
<evidence type="ECO:0000256" key="1">
    <source>
        <dbReference type="SAM" id="Phobius"/>
    </source>
</evidence>
<evidence type="ECO:0000313" key="3">
    <source>
        <dbReference type="Proteomes" id="UP000252107"/>
    </source>
</evidence>
<keyword evidence="3" id="KW-1185">Reference proteome</keyword>
<dbReference type="EMBL" id="LXQD01000293">
    <property type="protein sequence ID" value="RCJ29406.1"/>
    <property type="molecule type" value="Genomic_DNA"/>
</dbReference>
<protein>
    <submittedName>
        <fullName evidence="2">Uncharacterized protein</fullName>
    </submittedName>
</protein>
<keyword evidence="1" id="KW-0472">Membrane</keyword>
<name>A0A367QYV7_9NOSO</name>
<keyword evidence="1" id="KW-1133">Transmembrane helix</keyword>